<accession>A0AAV3Y2R0</accession>
<evidence type="ECO:0000256" key="13">
    <source>
        <dbReference type="ARBA" id="ARBA00023136"/>
    </source>
</evidence>
<comment type="subcellular location">
    <subcellularLocation>
        <location evidence="2">Mitochondrion outer membrane</location>
        <topology evidence="2">Multi-pass membrane protein</topology>
    </subcellularLocation>
</comment>
<sequence>MSADTVDKVLGVAGGVSWVISYIFYRLFRNRIETARQVRNIPIYEPSKELHSHLSDNGPLAYAAVEGVVNELNRALISRHGNNEGVIRESQLIEHKSQRINGFWSNVKKVLKDTTEYVPFSISPSRGDDHGYKVEVLDPGQAARLRAELDITHEKFEPHKSSFMQIGIDRLFGEVSKGLEESEKMLLSGTSIIGVGKVFLERGQMKIAPPDEENRTYILTKMRLSELVRHYEKQSSMYKIIAVVTALIGGGLISVIIWRQTKVFWERRKQRLQFEEIRRTLADAAERRRAGNTETGGAGENSEPETDNACVVCLSNPRQVVALSCGHIALCTNCAEALPLPKMCPVCRANVERFLPVFHP</sequence>
<dbReference type="AlphaFoldDB" id="A0AAV3Y2R0"/>
<evidence type="ECO:0000256" key="6">
    <source>
        <dbReference type="ARBA" id="ARBA00022723"/>
    </source>
</evidence>
<keyword evidence="18" id="KW-0436">Ligase</keyword>
<evidence type="ECO:0000256" key="3">
    <source>
        <dbReference type="ARBA" id="ARBA00012483"/>
    </source>
</evidence>
<evidence type="ECO:0000256" key="1">
    <source>
        <dbReference type="ARBA" id="ARBA00000900"/>
    </source>
</evidence>
<dbReference type="Gene3D" id="3.30.40.10">
    <property type="entry name" value="Zinc/RING finger domain, C3HC4 (zinc finger)"/>
    <property type="match status" value="1"/>
</dbReference>
<dbReference type="InterPro" id="IPR051652">
    <property type="entry name" value="MDM2_MDM4_MUL1"/>
</dbReference>
<feature type="transmembrane region" description="Helical" evidence="16">
    <location>
        <begin position="237"/>
        <end position="258"/>
    </location>
</feature>
<dbReference type="PANTHER" id="PTHR12183:SF32">
    <property type="entry name" value="MITOCHONDRIAL E3 UBIQUITIN PROTEIN LIGASE 1"/>
    <property type="match status" value="1"/>
</dbReference>
<dbReference type="GO" id="GO:0016874">
    <property type="term" value="F:ligase activity"/>
    <property type="evidence" value="ECO:0007669"/>
    <property type="project" value="UniProtKB-KW"/>
</dbReference>
<keyword evidence="4" id="KW-0808">Transferase</keyword>
<evidence type="ECO:0000256" key="2">
    <source>
        <dbReference type="ARBA" id="ARBA00004374"/>
    </source>
</evidence>
<evidence type="ECO:0000256" key="11">
    <source>
        <dbReference type="ARBA" id="ARBA00022989"/>
    </source>
</evidence>
<keyword evidence="6" id="KW-0479">Metal-binding</keyword>
<evidence type="ECO:0000256" key="9">
    <source>
        <dbReference type="ARBA" id="ARBA00022787"/>
    </source>
</evidence>
<gene>
    <name evidence="18" type="ORF">PoB_000325600</name>
</gene>
<dbReference type="Pfam" id="PF13920">
    <property type="entry name" value="zf-C3HC4_3"/>
    <property type="match status" value="1"/>
</dbReference>
<keyword evidence="5 16" id="KW-0812">Transmembrane</keyword>
<organism evidence="18 19">
    <name type="scientific">Plakobranchus ocellatus</name>
    <dbReference type="NCBI Taxonomy" id="259542"/>
    <lineage>
        <taxon>Eukaryota</taxon>
        <taxon>Metazoa</taxon>
        <taxon>Spiralia</taxon>
        <taxon>Lophotrochozoa</taxon>
        <taxon>Mollusca</taxon>
        <taxon>Gastropoda</taxon>
        <taxon>Heterobranchia</taxon>
        <taxon>Euthyneura</taxon>
        <taxon>Panpulmonata</taxon>
        <taxon>Sacoglossa</taxon>
        <taxon>Placobranchoidea</taxon>
        <taxon>Plakobranchidae</taxon>
        <taxon>Plakobranchus</taxon>
    </lineage>
</organism>
<keyword evidence="13 16" id="KW-0472">Membrane</keyword>
<dbReference type="InterPro" id="IPR022170">
    <property type="entry name" value="MUL1-like"/>
</dbReference>
<evidence type="ECO:0000256" key="10">
    <source>
        <dbReference type="ARBA" id="ARBA00022833"/>
    </source>
</evidence>
<dbReference type="Pfam" id="PF12483">
    <property type="entry name" value="GIDE"/>
    <property type="match status" value="1"/>
</dbReference>
<comment type="caution">
    <text evidence="18">The sequence shown here is derived from an EMBL/GenBank/DDBJ whole genome shotgun (WGS) entry which is preliminary data.</text>
</comment>
<reference evidence="18 19" key="1">
    <citation type="journal article" date="2021" name="Elife">
        <title>Chloroplast acquisition without the gene transfer in kleptoplastic sea slugs, Plakobranchus ocellatus.</title>
        <authorList>
            <person name="Maeda T."/>
            <person name="Takahashi S."/>
            <person name="Yoshida T."/>
            <person name="Shimamura S."/>
            <person name="Takaki Y."/>
            <person name="Nagai Y."/>
            <person name="Toyoda A."/>
            <person name="Suzuki Y."/>
            <person name="Arimoto A."/>
            <person name="Ishii H."/>
            <person name="Satoh N."/>
            <person name="Nishiyama T."/>
            <person name="Hasebe M."/>
            <person name="Maruyama T."/>
            <person name="Minagawa J."/>
            <person name="Obokata J."/>
            <person name="Shigenobu S."/>
        </authorList>
    </citation>
    <scope>NUCLEOTIDE SEQUENCE [LARGE SCALE GENOMIC DNA]</scope>
</reference>
<evidence type="ECO:0000256" key="16">
    <source>
        <dbReference type="SAM" id="Phobius"/>
    </source>
</evidence>
<dbReference type="EC" id="2.3.2.27" evidence="3"/>
<dbReference type="GO" id="GO:0008270">
    <property type="term" value="F:zinc ion binding"/>
    <property type="evidence" value="ECO:0007669"/>
    <property type="project" value="UniProtKB-KW"/>
</dbReference>
<dbReference type="InterPro" id="IPR013083">
    <property type="entry name" value="Znf_RING/FYVE/PHD"/>
</dbReference>
<evidence type="ECO:0000256" key="5">
    <source>
        <dbReference type="ARBA" id="ARBA00022692"/>
    </source>
</evidence>
<evidence type="ECO:0000313" key="18">
    <source>
        <dbReference type="EMBL" id="GFN76750.1"/>
    </source>
</evidence>
<keyword evidence="8" id="KW-0833">Ubl conjugation pathway</keyword>
<feature type="domain" description="RING-type" evidence="17">
    <location>
        <begin position="310"/>
        <end position="348"/>
    </location>
</feature>
<keyword evidence="9" id="KW-1000">Mitochondrion outer membrane</keyword>
<dbReference type="Proteomes" id="UP000735302">
    <property type="component" value="Unassembled WGS sequence"/>
</dbReference>
<keyword evidence="11 16" id="KW-1133">Transmembrane helix</keyword>
<dbReference type="GO" id="GO:0016567">
    <property type="term" value="P:protein ubiquitination"/>
    <property type="evidence" value="ECO:0007669"/>
    <property type="project" value="InterPro"/>
</dbReference>
<protein>
    <recommendedName>
        <fullName evidence="3">RING-type E3 ubiquitin transferase</fullName>
        <ecNumber evidence="3">2.3.2.27</ecNumber>
    </recommendedName>
</protein>
<comment type="catalytic activity">
    <reaction evidence="1">
        <text>S-ubiquitinyl-[E2 ubiquitin-conjugating enzyme]-L-cysteine + [acceptor protein]-L-lysine = [E2 ubiquitin-conjugating enzyme]-L-cysteine + N(6)-ubiquitinyl-[acceptor protein]-L-lysine.</text>
        <dbReference type="EC" id="2.3.2.27"/>
    </reaction>
</comment>
<evidence type="ECO:0000313" key="19">
    <source>
        <dbReference type="Proteomes" id="UP000735302"/>
    </source>
</evidence>
<evidence type="ECO:0000259" key="17">
    <source>
        <dbReference type="PROSITE" id="PS50089"/>
    </source>
</evidence>
<keyword evidence="12" id="KW-0496">Mitochondrion</keyword>
<dbReference type="SMART" id="SM00184">
    <property type="entry name" value="RING"/>
    <property type="match status" value="1"/>
</dbReference>
<keyword evidence="19" id="KW-1185">Reference proteome</keyword>
<dbReference type="GO" id="GO:0005741">
    <property type="term" value="C:mitochondrial outer membrane"/>
    <property type="evidence" value="ECO:0007669"/>
    <property type="project" value="UniProtKB-SubCell"/>
</dbReference>
<evidence type="ECO:0000256" key="7">
    <source>
        <dbReference type="ARBA" id="ARBA00022771"/>
    </source>
</evidence>
<dbReference type="PROSITE" id="PS50089">
    <property type="entry name" value="ZF_RING_2"/>
    <property type="match status" value="1"/>
</dbReference>
<proteinExistence type="predicted"/>
<dbReference type="GO" id="GO:0061630">
    <property type="term" value="F:ubiquitin protein ligase activity"/>
    <property type="evidence" value="ECO:0007669"/>
    <property type="project" value="UniProtKB-EC"/>
</dbReference>
<dbReference type="PANTHER" id="PTHR12183">
    <property type="entry name" value="MITOCHONDRIAL UBIQUITIN LIGASE ACTIVATOR OF NFKB 1"/>
    <property type="match status" value="1"/>
</dbReference>
<dbReference type="SUPFAM" id="SSF57850">
    <property type="entry name" value="RING/U-box"/>
    <property type="match status" value="1"/>
</dbReference>
<keyword evidence="10" id="KW-0862">Zinc</keyword>
<evidence type="ECO:0000256" key="14">
    <source>
        <dbReference type="PROSITE-ProRule" id="PRU00175"/>
    </source>
</evidence>
<feature type="transmembrane region" description="Helical" evidence="16">
    <location>
        <begin position="12"/>
        <end position="28"/>
    </location>
</feature>
<feature type="region of interest" description="Disordered" evidence="15">
    <location>
        <begin position="286"/>
        <end position="305"/>
    </location>
</feature>
<evidence type="ECO:0000256" key="4">
    <source>
        <dbReference type="ARBA" id="ARBA00022679"/>
    </source>
</evidence>
<evidence type="ECO:0000256" key="15">
    <source>
        <dbReference type="SAM" id="MobiDB-lite"/>
    </source>
</evidence>
<evidence type="ECO:0000256" key="12">
    <source>
        <dbReference type="ARBA" id="ARBA00023128"/>
    </source>
</evidence>
<dbReference type="InterPro" id="IPR001841">
    <property type="entry name" value="Znf_RING"/>
</dbReference>
<name>A0AAV3Y2R0_9GAST</name>
<dbReference type="EMBL" id="BLXT01000407">
    <property type="protein sequence ID" value="GFN76750.1"/>
    <property type="molecule type" value="Genomic_DNA"/>
</dbReference>
<keyword evidence="7 14" id="KW-0863">Zinc-finger</keyword>
<evidence type="ECO:0000256" key="8">
    <source>
        <dbReference type="ARBA" id="ARBA00022786"/>
    </source>
</evidence>